<dbReference type="PANTHER" id="PTHR37984">
    <property type="entry name" value="PROTEIN CBG26694"/>
    <property type="match status" value="1"/>
</dbReference>
<dbReference type="Gene3D" id="3.30.70.270">
    <property type="match status" value="1"/>
</dbReference>
<dbReference type="STRING" id="543379.A0A232FA48"/>
<dbReference type="GO" id="GO:0071897">
    <property type="term" value="P:DNA biosynthetic process"/>
    <property type="evidence" value="ECO:0007669"/>
    <property type="project" value="UniProtKB-ARBA"/>
</dbReference>
<dbReference type="EMBL" id="NNAY01000621">
    <property type="protein sequence ID" value="OXU27350.1"/>
    <property type="molecule type" value="Genomic_DNA"/>
</dbReference>
<organism evidence="1 2">
    <name type="scientific">Trichomalopsis sarcophagae</name>
    <dbReference type="NCBI Taxonomy" id="543379"/>
    <lineage>
        <taxon>Eukaryota</taxon>
        <taxon>Metazoa</taxon>
        <taxon>Ecdysozoa</taxon>
        <taxon>Arthropoda</taxon>
        <taxon>Hexapoda</taxon>
        <taxon>Insecta</taxon>
        <taxon>Pterygota</taxon>
        <taxon>Neoptera</taxon>
        <taxon>Endopterygota</taxon>
        <taxon>Hymenoptera</taxon>
        <taxon>Apocrita</taxon>
        <taxon>Proctotrupomorpha</taxon>
        <taxon>Chalcidoidea</taxon>
        <taxon>Pteromalidae</taxon>
        <taxon>Pteromalinae</taxon>
        <taxon>Trichomalopsis</taxon>
    </lineage>
</organism>
<dbReference type="InterPro" id="IPR043502">
    <property type="entry name" value="DNA/RNA_pol_sf"/>
</dbReference>
<evidence type="ECO:0000313" key="2">
    <source>
        <dbReference type="Proteomes" id="UP000215335"/>
    </source>
</evidence>
<dbReference type="PANTHER" id="PTHR37984:SF5">
    <property type="entry name" value="PROTEIN NYNRIN-LIKE"/>
    <property type="match status" value="1"/>
</dbReference>
<sequence>MHRKSLLQAEMAYNLEYVAARIVDAIAAPGQGLLLFRVLSFAVQLAEATFGRLLDQVFESELEPYAFAYLEDIVIAKPSQIPQQGIPSPKKGNLRMNFDKCKFCVEFLTYLSHVINKDGIYTDSEKIRAITDLTVLTNRRALCRFLGVITWYRSVMESSSAGSVTPQSTIFYKCHPKMKVKIVICIVCEEAYHVSDFAKLNGAVKISGVLGLCPEHNLGDITSKVDPNLLTNGAKTIIAQIKLAYTETTLNPQSLSTCR</sequence>
<comment type="caution">
    <text evidence="1">The sequence shown here is derived from an EMBL/GenBank/DDBJ whole genome shotgun (WGS) entry which is preliminary data.</text>
</comment>
<dbReference type="AlphaFoldDB" id="A0A232FA48"/>
<dbReference type="InterPro" id="IPR050951">
    <property type="entry name" value="Retrovirus_Pol_polyprotein"/>
</dbReference>
<protein>
    <recommendedName>
        <fullName evidence="3">Reverse transcriptase domain-containing protein</fullName>
    </recommendedName>
</protein>
<reference evidence="1 2" key="1">
    <citation type="journal article" date="2017" name="Curr. Biol.">
        <title>The Evolution of Venom by Co-option of Single-Copy Genes.</title>
        <authorList>
            <person name="Martinson E.O."/>
            <person name="Mrinalini"/>
            <person name="Kelkar Y.D."/>
            <person name="Chang C.H."/>
            <person name="Werren J.H."/>
        </authorList>
    </citation>
    <scope>NUCLEOTIDE SEQUENCE [LARGE SCALE GENOMIC DNA]</scope>
    <source>
        <strain evidence="1 2">Alberta</strain>
        <tissue evidence="1">Whole body</tissue>
    </source>
</reference>
<dbReference type="InterPro" id="IPR043128">
    <property type="entry name" value="Rev_trsase/Diguanyl_cyclase"/>
</dbReference>
<dbReference type="SUPFAM" id="SSF56672">
    <property type="entry name" value="DNA/RNA polymerases"/>
    <property type="match status" value="1"/>
</dbReference>
<evidence type="ECO:0000313" key="1">
    <source>
        <dbReference type="EMBL" id="OXU27350.1"/>
    </source>
</evidence>
<accession>A0A232FA48</accession>
<gene>
    <name evidence="1" type="ORF">TSAR_015089</name>
</gene>
<name>A0A232FA48_9HYME</name>
<proteinExistence type="predicted"/>
<evidence type="ECO:0008006" key="3">
    <source>
        <dbReference type="Google" id="ProtNLM"/>
    </source>
</evidence>
<keyword evidence="2" id="KW-1185">Reference proteome</keyword>
<dbReference type="Proteomes" id="UP000215335">
    <property type="component" value="Unassembled WGS sequence"/>
</dbReference>